<dbReference type="InterPro" id="IPR050300">
    <property type="entry name" value="GDXG_lipolytic_enzyme"/>
</dbReference>
<proteinExistence type="predicted"/>
<dbReference type="GO" id="GO:0016787">
    <property type="term" value="F:hydrolase activity"/>
    <property type="evidence" value="ECO:0007669"/>
    <property type="project" value="UniProtKB-KW"/>
</dbReference>
<evidence type="ECO:0000256" key="1">
    <source>
        <dbReference type="ARBA" id="ARBA00022801"/>
    </source>
</evidence>
<evidence type="ECO:0000313" key="3">
    <source>
        <dbReference type="EMBL" id="GGX63445.1"/>
    </source>
</evidence>
<protein>
    <recommendedName>
        <fullName evidence="2">Alpha/beta hydrolase fold-3 domain-containing protein</fullName>
    </recommendedName>
</protein>
<dbReference type="Pfam" id="PF07859">
    <property type="entry name" value="Abhydrolase_3"/>
    <property type="match status" value="1"/>
</dbReference>
<keyword evidence="4" id="KW-1185">Reference proteome</keyword>
<evidence type="ECO:0000313" key="4">
    <source>
        <dbReference type="Proteomes" id="UP000600865"/>
    </source>
</evidence>
<dbReference type="SUPFAM" id="SSF53474">
    <property type="entry name" value="alpha/beta-Hydrolases"/>
    <property type="match status" value="1"/>
</dbReference>
<dbReference type="AlphaFoldDB" id="A0A918KHS0"/>
<dbReference type="Gene3D" id="3.40.50.1820">
    <property type="entry name" value="alpha/beta hydrolase"/>
    <property type="match status" value="1"/>
</dbReference>
<reference evidence="3 4" key="1">
    <citation type="journal article" date="2014" name="Int. J. Syst. Evol. Microbiol.">
        <title>Complete genome sequence of Corynebacterium casei LMG S-19264T (=DSM 44701T), isolated from a smear-ripened cheese.</title>
        <authorList>
            <consortium name="US DOE Joint Genome Institute (JGI-PGF)"/>
            <person name="Walter F."/>
            <person name="Albersmeier A."/>
            <person name="Kalinowski J."/>
            <person name="Ruckert C."/>
        </authorList>
    </citation>
    <scope>NUCLEOTIDE SEQUENCE [LARGE SCALE GENOMIC DNA]</scope>
    <source>
        <strain evidence="3 4">KCTC 23968</strain>
    </source>
</reference>
<sequence>MTTLRYRLFECLLKISGAGRTIEKGLKRGNIPSENVPSGLRSRWSETQFQGRAVFTCAPVGHDRGRVYVHQHGGGYVVGLIGLHFAMFTKLADMAGVTIILPDYPLPPEATADDVIDWGVAHYDTILAKYGAEKVMLGGDSAGGNLALAISQKRAVETPLLLLSPWVDVFPTDLPDDTPNAEILLDAAILKVAGKRYAGSHDPKSPLISPIFAKPEDLPEVMIFTGEKDLLFAQISKFAAQMDAVGKLAKLATYGEFGHYWMFYPTPDRDSTLVELAAIIANGRPPETHSYR</sequence>
<evidence type="ECO:0000259" key="2">
    <source>
        <dbReference type="Pfam" id="PF07859"/>
    </source>
</evidence>
<dbReference type="Proteomes" id="UP000600865">
    <property type="component" value="Unassembled WGS sequence"/>
</dbReference>
<organism evidence="3 4">
    <name type="scientific">Litorimonas cladophorae</name>
    <dbReference type="NCBI Taxonomy" id="1220491"/>
    <lineage>
        <taxon>Bacteria</taxon>
        <taxon>Pseudomonadati</taxon>
        <taxon>Pseudomonadota</taxon>
        <taxon>Alphaproteobacteria</taxon>
        <taxon>Maricaulales</taxon>
        <taxon>Robiginitomaculaceae</taxon>
    </lineage>
</organism>
<comment type="caution">
    <text evidence="3">The sequence shown here is derived from an EMBL/GenBank/DDBJ whole genome shotgun (WGS) entry which is preliminary data.</text>
</comment>
<accession>A0A918KHS0</accession>
<gene>
    <name evidence="3" type="ORF">GCM10011309_11790</name>
</gene>
<dbReference type="PANTHER" id="PTHR48081:SF8">
    <property type="entry name" value="ALPHA_BETA HYDROLASE FOLD-3 DOMAIN-CONTAINING PROTEIN-RELATED"/>
    <property type="match status" value="1"/>
</dbReference>
<dbReference type="InterPro" id="IPR013094">
    <property type="entry name" value="AB_hydrolase_3"/>
</dbReference>
<name>A0A918KHS0_9PROT</name>
<dbReference type="EMBL" id="BMYV01000001">
    <property type="protein sequence ID" value="GGX63445.1"/>
    <property type="molecule type" value="Genomic_DNA"/>
</dbReference>
<feature type="domain" description="Alpha/beta hydrolase fold-3" evidence="2">
    <location>
        <begin position="69"/>
        <end position="262"/>
    </location>
</feature>
<keyword evidence="1" id="KW-0378">Hydrolase</keyword>
<dbReference type="InterPro" id="IPR029058">
    <property type="entry name" value="AB_hydrolase_fold"/>
</dbReference>
<dbReference type="PANTHER" id="PTHR48081">
    <property type="entry name" value="AB HYDROLASE SUPERFAMILY PROTEIN C4A8.06C"/>
    <property type="match status" value="1"/>
</dbReference>
<dbReference type="RefSeq" id="WP_233349848.1">
    <property type="nucleotide sequence ID" value="NZ_BMYV01000001.1"/>
</dbReference>